<dbReference type="InterPro" id="IPR042197">
    <property type="entry name" value="Apaf_helical"/>
</dbReference>
<dbReference type="Gramene" id="LPERR07G07080.2">
    <property type="protein sequence ID" value="LPERR07G07080.2"/>
    <property type="gene ID" value="LPERR07G07080"/>
</dbReference>
<dbReference type="GO" id="GO:0043531">
    <property type="term" value="F:ADP binding"/>
    <property type="evidence" value="ECO:0007669"/>
    <property type="project" value="InterPro"/>
</dbReference>
<dbReference type="Pfam" id="PF00931">
    <property type="entry name" value="NB-ARC"/>
    <property type="match status" value="1"/>
</dbReference>
<dbReference type="InterPro" id="IPR027417">
    <property type="entry name" value="P-loop_NTPase"/>
</dbReference>
<dbReference type="InterPro" id="IPR032675">
    <property type="entry name" value="LRR_dom_sf"/>
</dbReference>
<keyword evidence="2" id="KW-0433">Leucine-rich repeat</keyword>
<reference evidence="11 12" key="1">
    <citation type="submission" date="2012-08" db="EMBL/GenBank/DDBJ databases">
        <title>Oryza genome evolution.</title>
        <authorList>
            <person name="Wing R.A."/>
        </authorList>
    </citation>
    <scope>NUCLEOTIDE SEQUENCE</scope>
</reference>
<dbReference type="Gene3D" id="1.10.8.430">
    <property type="entry name" value="Helical domain of apoptotic protease-activating factors"/>
    <property type="match status" value="1"/>
</dbReference>
<evidence type="ECO:0000313" key="12">
    <source>
        <dbReference type="Proteomes" id="UP000032180"/>
    </source>
</evidence>
<dbReference type="SUPFAM" id="SSF52058">
    <property type="entry name" value="L domain-like"/>
    <property type="match status" value="1"/>
</dbReference>
<organism evidence="11 12">
    <name type="scientific">Leersia perrieri</name>
    <dbReference type="NCBI Taxonomy" id="77586"/>
    <lineage>
        <taxon>Eukaryota</taxon>
        <taxon>Viridiplantae</taxon>
        <taxon>Streptophyta</taxon>
        <taxon>Embryophyta</taxon>
        <taxon>Tracheophyta</taxon>
        <taxon>Spermatophyta</taxon>
        <taxon>Magnoliopsida</taxon>
        <taxon>Liliopsida</taxon>
        <taxon>Poales</taxon>
        <taxon>Poaceae</taxon>
        <taxon>BOP clade</taxon>
        <taxon>Oryzoideae</taxon>
        <taxon>Oryzeae</taxon>
        <taxon>Oryzinae</taxon>
        <taxon>Leersia</taxon>
    </lineage>
</organism>
<evidence type="ECO:0000256" key="1">
    <source>
        <dbReference type="ARBA" id="ARBA00008894"/>
    </source>
</evidence>
<reference evidence="11" key="3">
    <citation type="submission" date="2015-04" db="UniProtKB">
        <authorList>
            <consortium name="EnsemblPlants"/>
        </authorList>
    </citation>
    <scope>IDENTIFICATION</scope>
</reference>
<dbReference type="FunFam" id="1.10.10.10:FF:000322">
    <property type="entry name" value="Probable disease resistance protein At1g63360"/>
    <property type="match status" value="1"/>
</dbReference>
<dbReference type="Gene3D" id="1.10.10.10">
    <property type="entry name" value="Winged helix-like DNA-binding domain superfamily/Winged helix DNA-binding domain"/>
    <property type="match status" value="1"/>
</dbReference>
<dbReference type="EnsemblPlants" id="LPERR07G07080.2">
    <property type="protein sequence ID" value="LPERR07G07080.2"/>
    <property type="gene ID" value="LPERR07G07080"/>
</dbReference>
<dbReference type="InterPro" id="IPR055414">
    <property type="entry name" value="LRR_R13L4/SHOC2-like"/>
</dbReference>
<keyword evidence="12" id="KW-1185">Reference proteome</keyword>
<feature type="domain" description="NB-ARC" evidence="7">
    <location>
        <begin position="194"/>
        <end position="350"/>
    </location>
</feature>
<dbReference type="GO" id="GO:0009626">
    <property type="term" value="P:plant-type hypersensitive response"/>
    <property type="evidence" value="ECO:0007669"/>
    <property type="project" value="UniProtKB-ARBA"/>
</dbReference>
<evidence type="ECO:0000259" key="10">
    <source>
        <dbReference type="Pfam" id="PF23598"/>
    </source>
</evidence>
<evidence type="ECO:0000256" key="4">
    <source>
        <dbReference type="ARBA" id="ARBA00022741"/>
    </source>
</evidence>
<dbReference type="SUPFAM" id="SSF52540">
    <property type="entry name" value="P-loop containing nucleoside triphosphate hydrolases"/>
    <property type="match status" value="1"/>
</dbReference>
<dbReference type="PANTHER" id="PTHR23155:SF1229">
    <property type="entry name" value="OS11G0550500 PROTEIN"/>
    <property type="match status" value="1"/>
</dbReference>
<sequence>MEIVTGAMNSLASLLVDEYQLQEEAKHHIVFLVDELDSMQAALVMISEVPFSQLNEQVKAWARDVRELSYDIEDSVDAFMVQAQATRESNQQPDPDGGLIKGFMDRIRSFWNVAMSRCQIAANIRRIKKDVEDVSERRKRYKLANGVAKSTVTPIDPRLPAMYEDFGKLVGIHEPRDELVKLLMGEEDGGLELELKVVNIVGVGGLGKTTLANAVYQLLGGEFQCRAFISVSLKPDIKRIFRSILLQISGKDCANTEAWDEREYIDKIRHFLNDKRYFIIIDDLWDYSAWTIIRCSFTENNLGSRIIVTTRKFDVSSSCSSQVDGNIYMMKPLSYGDSKRLFNRRVFNSQDNCPDELKEISEKLLVKCGGLPLAIITIASLLVSKPRKTLDQWCSVHNSIGRGLQDFPSVEDMRQILSLSYYDLPPHLKTCLLYLSIFPEDCKIERDHLIWKWIGEGFIHEKQGISLYEQGESYFNELINRSMIEPEDIDACGRAEACHVHDMVLDLIIFLSTAEKFATLLDCHQPIILPRNTRRLSVVNNDDLVLSEATMNLSHLRSLNIFSTHDWMLSVSISRFKVLRVFDIEYCYGQDLNSQYVMNLASLLHLRYLGLRNRYIYELPKDIGNLQFLQILDLRNNDIYELPPSIVQLKNLVRLCVDDSTIVPHGIGNMKSLQELFNLGVNNYTSQYFLDEIGCLTGLRVLHIRFPIFGLQYRNEAYDRPFLQCLHNLEKLQTLSIGGAFEDFLDFMSDSWWVPQQLQSFSAFNPFSGVPSWISLLTRLSYLTITVDIMRPEDLEILANLPVLCFLSLDLNELIHGMGNSFSATYCRNSLPSKQLLVYRTMPVERLTIGPDGFHSLTELKHNTMELVFAPGAMQRLEELTLRFRVRETKDRHGNFDFGMENLSQLRYVKVELGCNAARASVVEEAEIAIWDAADNNPNCPIVEASRHREDSIVQEEEDATQQDDAWFPFIFSPGN</sequence>
<proteinExistence type="inferred from homology"/>
<evidence type="ECO:0008006" key="13">
    <source>
        <dbReference type="Google" id="ProtNLM"/>
    </source>
</evidence>
<evidence type="ECO:0000256" key="5">
    <source>
        <dbReference type="ARBA" id="ARBA00022821"/>
    </source>
</evidence>
<keyword evidence="6" id="KW-0175">Coiled coil</keyword>
<dbReference type="Pfam" id="PF23598">
    <property type="entry name" value="LRR_14"/>
    <property type="match status" value="1"/>
</dbReference>
<evidence type="ECO:0000256" key="3">
    <source>
        <dbReference type="ARBA" id="ARBA00022737"/>
    </source>
</evidence>
<dbReference type="Pfam" id="PF18052">
    <property type="entry name" value="Rx_N"/>
    <property type="match status" value="1"/>
</dbReference>
<comment type="similarity">
    <text evidence="1">Belongs to the disease resistance NB-LRR family.</text>
</comment>
<keyword evidence="3" id="KW-0677">Repeat</keyword>
<keyword evidence="5" id="KW-0611">Plant defense</keyword>
<dbReference type="InterPro" id="IPR041118">
    <property type="entry name" value="Rx_N"/>
</dbReference>
<protein>
    <recommendedName>
        <fullName evidence="13">AAA+ ATPase domain-containing protein</fullName>
    </recommendedName>
</protein>
<dbReference type="InterPro" id="IPR036388">
    <property type="entry name" value="WH-like_DNA-bd_sf"/>
</dbReference>
<dbReference type="Gene3D" id="1.20.5.4130">
    <property type="match status" value="1"/>
</dbReference>
<dbReference type="InterPro" id="IPR044974">
    <property type="entry name" value="Disease_R_plants"/>
</dbReference>
<feature type="domain" description="Disease resistance N-terminal" evidence="8">
    <location>
        <begin position="4"/>
        <end position="90"/>
    </location>
</feature>
<dbReference type="Gene3D" id="3.80.10.10">
    <property type="entry name" value="Ribonuclease Inhibitor"/>
    <property type="match status" value="1"/>
</dbReference>
<feature type="domain" description="Disease resistance protein winged helix" evidence="9">
    <location>
        <begin position="437"/>
        <end position="508"/>
    </location>
</feature>
<dbReference type="AlphaFoldDB" id="A0A0D9WX39"/>
<dbReference type="InterPro" id="IPR038005">
    <property type="entry name" value="RX-like_CC"/>
</dbReference>
<dbReference type="InterPro" id="IPR058922">
    <property type="entry name" value="WHD_DRP"/>
</dbReference>
<accession>A0A0D9WX39</accession>
<evidence type="ECO:0000259" key="8">
    <source>
        <dbReference type="Pfam" id="PF18052"/>
    </source>
</evidence>
<evidence type="ECO:0000259" key="9">
    <source>
        <dbReference type="Pfam" id="PF23559"/>
    </source>
</evidence>
<reference evidence="12" key="2">
    <citation type="submission" date="2013-12" db="EMBL/GenBank/DDBJ databases">
        <authorList>
            <person name="Yu Y."/>
            <person name="Lee S."/>
            <person name="de Baynast K."/>
            <person name="Wissotski M."/>
            <person name="Liu L."/>
            <person name="Talag J."/>
            <person name="Goicoechea J."/>
            <person name="Angelova A."/>
            <person name="Jetty R."/>
            <person name="Kudrna D."/>
            <person name="Golser W."/>
            <person name="Rivera L."/>
            <person name="Zhang J."/>
            <person name="Wing R."/>
        </authorList>
    </citation>
    <scope>NUCLEOTIDE SEQUENCE</scope>
</reference>
<dbReference type="Proteomes" id="UP000032180">
    <property type="component" value="Chromosome 7"/>
</dbReference>
<dbReference type="PANTHER" id="PTHR23155">
    <property type="entry name" value="DISEASE RESISTANCE PROTEIN RP"/>
    <property type="match status" value="1"/>
</dbReference>
<dbReference type="Pfam" id="PF23559">
    <property type="entry name" value="WHD_DRP"/>
    <property type="match status" value="1"/>
</dbReference>
<keyword evidence="4" id="KW-0547">Nucleotide-binding</keyword>
<dbReference type="CDD" id="cd14798">
    <property type="entry name" value="RX-CC_like"/>
    <property type="match status" value="1"/>
</dbReference>
<dbReference type="GO" id="GO:0042742">
    <property type="term" value="P:defense response to bacterium"/>
    <property type="evidence" value="ECO:0007669"/>
    <property type="project" value="UniProtKB-ARBA"/>
</dbReference>
<dbReference type="Gene3D" id="3.40.50.300">
    <property type="entry name" value="P-loop containing nucleotide triphosphate hydrolases"/>
    <property type="match status" value="1"/>
</dbReference>
<feature type="domain" description="Disease resistance R13L4/SHOC-2-like LRR" evidence="10">
    <location>
        <begin position="555"/>
        <end position="942"/>
    </location>
</feature>
<evidence type="ECO:0000259" key="7">
    <source>
        <dbReference type="Pfam" id="PF00931"/>
    </source>
</evidence>
<evidence type="ECO:0000256" key="6">
    <source>
        <dbReference type="ARBA" id="ARBA00023054"/>
    </source>
</evidence>
<name>A0A0D9WX39_9ORYZ</name>
<evidence type="ECO:0000313" key="11">
    <source>
        <dbReference type="EnsemblPlants" id="LPERR07G07080.2"/>
    </source>
</evidence>
<evidence type="ECO:0000256" key="2">
    <source>
        <dbReference type="ARBA" id="ARBA00022614"/>
    </source>
</evidence>
<dbReference type="PROSITE" id="PS51450">
    <property type="entry name" value="LRR"/>
    <property type="match status" value="1"/>
</dbReference>
<dbReference type="GO" id="GO:0002758">
    <property type="term" value="P:innate immune response-activating signaling pathway"/>
    <property type="evidence" value="ECO:0007669"/>
    <property type="project" value="UniProtKB-ARBA"/>
</dbReference>
<dbReference type="InterPro" id="IPR002182">
    <property type="entry name" value="NB-ARC"/>
</dbReference>
<dbReference type="PRINTS" id="PR00364">
    <property type="entry name" value="DISEASERSIST"/>
</dbReference>
<dbReference type="InterPro" id="IPR001611">
    <property type="entry name" value="Leu-rich_rpt"/>
</dbReference>